<protein>
    <recommendedName>
        <fullName evidence="3">Ubiquitin-like protease family profile domain-containing protein</fullName>
    </recommendedName>
</protein>
<dbReference type="EMBL" id="CALNXJ010000045">
    <property type="protein sequence ID" value="CAH3148931.1"/>
    <property type="molecule type" value="Genomic_DNA"/>
</dbReference>
<comment type="caution">
    <text evidence="1">The sequence shown here is derived from an EMBL/GenBank/DDBJ whole genome shotgun (WGS) entry which is preliminary data.</text>
</comment>
<sequence length="225" mass="25760">MAKATIRAEVAALYSLIPPLPSRSPSVLNPFYEELAFSDSFSVAECPCEGDEGSPNCTMNEKLVRILVASRLRVLGSSLKMPYLSCVDTHHKVSEEAKWLFQMKCSPKDLVQLQNTLWNVSASQPILEHGTKNLDSTSFSDLVEERYIDSFVVDICKSKSLDKAREIGKGFTVFFPSQFYNWMRSKQLKQVNDLQQILMQIYLPNHWRLMFVDLVNREMYFDNGL</sequence>
<evidence type="ECO:0000313" key="1">
    <source>
        <dbReference type="EMBL" id="CAH3148931.1"/>
    </source>
</evidence>
<gene>
    <name evidence="1" type="ORF">PMEA_00024195</name>
</gene>
<dbReference type="Proteomes" id="UP001159428">
    <property type="component" value="Unassembled WGS sequence"/>
</dbReference>
<dbReference type="InterPro" id="IPR038765">
    <property type="entry name" value="Papain-like_cys_pep_sf"/>
</dbReference>
<organism evidence="1 2">
    <name type="scientific">Pocillopora meandrina</name>
    <dbReference type="NCBI Taxonomy" id="46732"/>
    <lineage>
        <taxon>Eukaryota</taxon>
        <taxon>Metazoa</taxon>
        <taxon>Cnidaria</taxon>
        <taxon>Anthozoa</taxon>
        <taxon>Hexacorallia</taxon>
        <taxon>Scleractinia</taxon>
        <taxon>Astrocoeniina</taxon>
        <taxon>Pocilloporidae</taxon>
        <taxon>Pocillopora</taxon>
    </lineage>
</organism>
<evidence type="ECO:0008006" key="3">
    <source>
        <dbReference type="Google" id="ProtNLM"/>
    </source>
</evidence>
<dbReference type="SUPFAM" id="SSF54001">
    <property type="entry name" value="Cysteine proteinases"/>
    <property type="match status" value="1"/>
</dbReference>
<name>A0AAU9XIU5_9CNID</name>
<proteinExistence type="predicted"/>
<evidence type="ECO:0000313" key="2">
    <source>
        <dbReference type="Proteomes" id="UP001159428"/>
    </source>
</evidence>
<dbReference type="AlphaFoldDB" id="A0AAU9XIU5"/>
<accession>A0AAU9XIU5</accession>
<reference evidence="1 2" key="1">
    <citation type="submission" date="2022-05" db="EMBL/GenBank/DDBJ databases">
        <authorList>
            <consortium name="Genoscope - CEA"/>
            <person name="William W."/>
        </authorList>
    </citation>
    <scope>NUCLEOTIDE SEQUENCE [LARGE SCALE GENOMIC DNA]</scope>
</reference>
<keyword evidence="2" id="KW-1185">Reference proteome</keyword>
<dbReference type="Gene3D" id="3.40.395.10">
    <property type="entry name" value="Adenoviral Proteinase, Chain A"/>
    <property type="match status" value="1"/>
</dbReference>